<name>A0ABY7AKZ0_9ALTE</name>
<keyword evidence="2" id="KW-1133">Transmembrane helix</keyword>
<proteinExistence type="predicted"/>
<dbReference type="SUPFAM" id="SSF49879">
    <property type="entry name" value="SMAD/FHA domain"/>
    <property type="match status" value="1"/>
</dbReference>
<dbReference type="InterPro" id="IPR000253">
    <property type="entry name" value="FHA_dom"/>
</dbReference>
<feature type="domain" description="FHA" evidence="3">
    <location>
        <begin position="25"/>
        <end position="69"/>
    </location>
</feature>
<reference evidence="4" key="1">
    <citation type="submission" date="2022-10" db="EMBL/GenBank/DDBJ databases">
        <title>Catenovulum adriacola sp. nov. isolated in the Harbour of Susak.</title>
        <authorList>
            <person name="Schoch T."/>
            <person name="Reich S.J."/>
            <person name="Stoeferle S."/>
            <person name="Flaiz M."/>
            <person name="Kazda M."/>
            <person name="Riedel C.U."/>
            <person name="Duerre P."/>
        </authorList>
    </citation>
    <scope>NUCLEOTIDE SEQUENCE</scope>
    <source>
        <strain evidence="4">TS8</strain>
    </source>
</reference>
<evidence type="ECO:0000313" key="5">
    <source>
        <dbReference type="Proteomes" id="UP001163726"/>
    </source>
</evidence>
<dbReference type="Gene3D" id="2.60.200.20">
    <property type="match status" value="1"/>
</dbReference>
<feature type="transmembrane region" description="Helical" evidence="2">
    <location>
        <begin position="158"/>
        <end position="179"/>
    </location>
</feature>
<feature type="transmembrane region" description="Helical" evidence="2">
    <location>
        <begin position="250"/>
        <end position="270"/>
    </location>
</feature>
<evidence type="ECO:0000313" key="4">
    <source>
        <dbReference type="EMBL" id="WAJ69402.1"/>
    </source>
</evidence>
<dbReference type="SMART" id="SM00240">
    <property type="entry name" value="FHA"/>
    <property type="match status" value="1"/>
</dbReference>
<organism evidence="4 5">
    <name type="scientific">Catenovulum adriaticum</name>
    <dbReference type="NCBI Taxonomy" id="2984846"/>
    <lineage>
        <taxon>Bacteria</taxon>
        <taxon>Pseudomonadati</taxon>
        <taxon>Pseudomonadota</taxon>
        <taxon>Gammaproteobacteria</taxon>
        <taxon>Alteromonadales</taxon>
        <taxon>Alteromonadaceae</taxon>
        <taxon>Catenovulum</taxon>
    </lineage>
</organism>
<feature type="compositionally biased region" description="Acidic residues" evidence="1">
    <location>
        <begin position="329"/>
        <end position="339"/>
    </location>
</feature>
<dbReference type="PROSITE" id="PS50006">
    <property type="entry name" value="FHA_DOMAIN"/>
    <property type="match status" value="1"/>
</dbReference>
<keyword evidence="2" id="KW-0472">Membrane</keyword>
<keyword evidence="2" id="KW-0812">Transmembrane</keyword>
<dbReference type="RefSeq" id="WP_268073620.1">
    <property type="nucleotide sequence ID" value="NZ_CP109965.1"/>
</dbReference>
<evidence type="ECO:0000256" key="2">
    <source>
        <dbReference type="SAM" id="Phobius"/>
    </source>
</evidence>
<feature type="transmembrane region" description="Helical" evidence="2">
    <location>
        <begin position="124"/>
        <end position="146"/>
    </location>
</feature>
<dbReference type="CDD" id="cd00060">
    <property type="entry name" value="FHA"/>
    <property type="match status" value="1"/>
</dbReference>
<evidence type="ECO:0000256" key="1">
    <source>
        <dbReference type="SAM" id="MobiDB-lite"/>
    </source>
</evidence>
<dbReference type="EMBL" id="CP109965">
    <property type="protein sequence ID" value="WAJ69402.1"/>
    <property type="molecule type" value="Genomic_DNA"/>
</dbReference>
<accession>A0ABY7AKZ0</accession>
<sequence>MELIIQTLSRSGKVSQQQKASSNVIRIGRAYDNDIILEDIHISEHHAQISQNELGEFEIEDLNSLNHVFDKDKNQLLNKKTLKSGDEFYLGKLRIKILSPHHPVAETIALTKSEETAEFFSSKLFFITSFSLFISLFALTEYLTFFGEFKIKQLFNPVLSLIFALTLWPIFWSLLSRFFKHEARFWAHLSTLLITLLSLKALTSVSSLVAYNTNGTIANVMNAMVGFVIVFACLRFSLYLFNQKRDRRQLWLSFSLSCFLFGLASLGYYAKHKDFSARPSYSGLILPSQFLLKDSISIGDFVDNNSELYSSAQQEAREKKQDEHSTDQNETENENLIEM</sequence>
<dbReference type="Pfam" id="PF00498">
    <property type="entry name" value="FHA"/>
    <property type="match status" value="1"/>
</dbReference>
<dbReference type="Proteomes" id="UP001163726">
    <property type="component" value="Chromosome"/>
</dbReference>
<gene>
    <name evidence="4" type="ORF">OLW01_09445</name>
</gene>
<feature type="transmembrane region" description="Helical" evidence="2">
    <location>
        <begin position="191"/>
        <end position="211"/>
    </location>
</feature>
<keyword evidence="5" id="KW-1185">Reference proteome</keyword>
<feature type="compositionally biased region" description="Basic and acidic residues" evidence="1">
    <location>
        <begin position="315"/>
        <end position="327"/>
    </location>
</feature>
<feature type="transmembrane region" description="Helical" evidence="2">
    <location>
        <begin position="217"/>
        <end position="238"/>
    </location>
</feature>
<protein>
    <submittedName>
        <fullName evidence="4">FHA domain-containing protein</fullName>
    </submittedName>
</protein>
<evidence type="ECO:0000259" key="3">
    <source>
        <dbReference type="PROSITE" id="PS50006"/>
    </source>
</evidence>
<dbReference type="InterPro" id="IPR008984">
    <property type="entry name" value="SMAD_FHA_dom_sf"/>
</dbReference>
<feature type="region of interest" description="Disordered" evidence="1">
    <location>
        <begin position="312"/>
        <end position="339"/>
    </location>
</feature>